<dbReference type="GO" id="GO:0016787">
    <property type="term" value="F:hydrolase activity"/>
    <property type="evidence" value="ECO:0007669"/>
    <property type="project" value="UniProtKB-KW"/>
</dbReference>
<dbReference type="SUPFAM" id="SSF56601">
    <property type="entry name" value="beta-lactamase/transpeptidase-like"/>
    <property type="match status" value="1"/>
</dbReference>
<feature type="domain" description="Beta-lactamase-related" evidence="1">
    <location>
        <begin position="49"/>
        <end position="364"/>
    </location>
</feature>
<keyword evidence="3" id="KW-1185">Reference proteome</keyword>
<gene>
    <name evidence="2" type="ORF">ACFORO_10515</name>
</gene>
<sequence>MAALTGTTGIAEAQAAEPGEKALAEAIRLRPDEPQAGVIAHVAGPGLDWWGSDGDRHSGRPIQPDSAYRTGSVDKTFTAVVALQVTGEHRIDLDRPVQDYLPGALPPRSADGSSGFDPVTIRQLLTMTSGLPDIDAGSPPATPDEIIRERFAYRDFARIADDTLRPQNRPWPGEVFPPGTQQEYNTLNYRVIGALIERVSGYSFAREVRSRILRPLRLDHTFLPERDPRMPRPHLVGYARDSRGDLVDVSAQRGEPNFITSTPSDVQRFFAAVFRGQLLAPAQQAELFATPDVPYRDKRNCIMVERPGRACFSAGLMRADLPGGPTIWGKSGSNLGYTGAVFATRDFSRSVVVATSNQDRSGSPPPVTIRLLMTAFLN</sequence>
<evidence type="ECO:0000313" key="2">
    <source>
        <dbReference type="EMBL" id="MFC3510595.1"/>
    </source>
</evidence>
<dbReference type="InterPro" id="IPR001466">
    <property type="entry name" value="Beta-lactam-related"/>
</dbReference>
<name>A0ABV7QF06_9PSEU</name>
<dbReference type="EC" id="3.-.-.-" evidence="2"/>
<dbReference type="Gene3D" id="3.40.710.10">
    <property type="entry name" value="DD-peptidase/beta-lactamase superfamily"/>
    <property type="match status" value="1"/>
</dbReference>
<protein>
    <submittedName>
        <fullName evidence="2">Serine hydrolase domain-containing protein</fullName>
        <ecNumber evidence="2">3.-.-.-</ecNumber>
    </submittedName>
</protein>
<dbReference type="RefSeq" id="WP_377868665.1">
    <property type="nucleotide sequence ID" value="NZ_JBHMAY010000007.1"/>
</dbReference>
<accession>A0ABV7QF06</accession>
<dbReference type="EMBL" id="JBHRWI010000015">
    <property type="protein sequence ID" value="MFC3510595.1"/>
    <property type="molecule type" value="Genomic_DNA"/>
</dbReference>
<proteinExistence type="predicted"/>
<organism evidence="2 3">
    <name type="scientific">Amycolatopsis halotolerans</name>
    <dbReference type="NCBI Taxonomy" id="330083"/>
    <lineage>
        <taxon>Bacteria</taxon>
        <taxon>Bacillati</taxon>
        <taxon>Actinomycetota</taxon>
        <taxon>Actinomycetes</taxon>
        <taxon>Pseudonocardiales</taxon>
        <taxon>Pseudonocardiaceae</taxon>
        <taxon>Amycolatopsis</taxon>
    </lineage>
</organism>
<dbReference type="InterPro" id="IPR012338">
    <property type="entry name" value="Beta-lactam/transpept-like"/>
</dbReference>
<dbReference type="Proteomes" id="UP001595764">
    <property type="component" value="Unassembled WGS sequence"/>
</dbReference>
<reference evidence="3" key="1">
    <citation type="journal article" date="2019" name="Int. J. Syst. Evol. Microbiol.">
        <title>The Global Catalogue of Microorganisms (GCM) 10K type strain sequencing project: providing services to taxonomists for standard genome sequencing and annotation.</title>
        <authorList>
            <consortium name="The Broad Institute Genomics Platform"/>
            <consortium name="The Broad Institute Genome Sequencing Center for Infectious Disease"/>
            <person name="Wu L."/>
            <person name="Ma J."/>
        </authorList>
    </citation>
    <scope>NUCLEOTIDE SEQUENCE [LARGE SCALE GENOMIC DNA]</scope>
    <source>
        <strain evidence="3">CGMCC 4.7682</strain>
    </source>
</reference>
<evidence type="ECO:0000313" key="3">
    <source>
        <dbReference type="Proteomes" id="UP001595764"/>
    </source>
</evidence>
<dbReference type="PANTHER" id="PTHR46825:SF7">
    <property type="entry name" value="D-ALANYL-D-ALANINE CARBOXYPEPTIDASE"/>
    <property type="match status" value="1"/>
</dbReference>
<evidence type="ECO:0000259" key="1">
    <source>
        <dbReference type="Pfam" id="PF00144"/>
    </source>
</evidence>
<keyword evidence="2" id="KW-0378">Hydrolase</keyword>
<dbReference type="Pfam" id="PF00144">
    <property type="entry name" value="Beta-lactamase"/>
    <property type="match status" value="1"/>
</dbReference>
<dbReference type="PANTHER" id="PTHR46825">
    <property type="entry name" value="D-ALANYL-D-ALANINE-CARBOXYPEPTIDASE/ENDOPEPTIDASE AMPH"/>
    <property type="match status" value="1"/>
</dbReference>
<comment type="caution">
    <text evidence="2">The sequence shown here is derived from an EMBL/GenBank/DDBJ whole genome shotgun (WGS) entry which is preliminary data.</text>
</comment>
<dbReference type="InterPro" id="IPR050491">
    <property type="entry name" value="AmpC-like"/>
</dbReference>